<feature type="compositionally biased region" description="Basic and acidic residues" evidence="1">
    <location>
        <begin position="83"/>
        <end position="96"/>
    </location>
</feature>
<protein>
    <submittedName>
        <fullName evidence="2">Uncharacterized protein</fullName>
    </submittedName>
</protein>
<proteinExistence type="predicted"/>
<evidence type="ECO:0000256" key="1">
    <source>
        <dbReference type="SAM" id="MobiDB-lite"/>
    </source>
</evidence>
<feature type="region of interest" description="Disordered" evidence="1">
    <location>
        <begin position="75"/>
        <end position="113"/>
    </location>
</feature>
<dbReference type="EMBL" id="MN739116">
    <property type="protein sequence ID" value="QHS89687.1"/>
    <property type="molecule type" value="Genomic_DNA"/>
</dbReference>
<evidence type="ECO:0000313" key="2">
    <source>
        <dbReference type="EMBL" id="QHS89687.1"/>
    </source>
</evidence>
<feature type="compositionally biased region" description="Polar residues" evidence="1">
    <location>
        <begin position="97"/>
        <end position="111"/>
    </location>
</feature>
<accession>A0A6C0BBP3</accession>
<reference evidence="2" key="1">
    <citation type="journal article" date="2020" name="Nature">
        <title>Giant virus diversity and host interactions through global metagenomics.</title>
        <authorList>
            <person name="Schulz F."/>
            <person name="Roux S."/>
            <person name="Paez-Espino D."/>
            <person name="Jungbluth S."/>
            <person name="Walsh D.A."/>
            <person name="Denef V.J."/>
            <person name="McMahon K.D."/>
            <person name="Konstantinidis K.T."/>
            <person name="Eloe-Fadrosh E.A."/>
            <person name="Kyrpides N.C."/>
            <person name="Woyke T."/>
        </authorList>
    </citation>
    <scope>NUCLEOTIDE SEQUENCE</scope>
    <source>
        <strain evidence="2">GVMAG-M-3300010160-26</strain>
    </source>
</reference>
<sequence>MALARGKNSLFSTDLLARKYEISKNSIPSDDDPNFMEKYNRQALKYAGPDRPLTEAEEVKPINNKYFLSLRETGGRSTATPFRPDEYYEDTTRDPRQNANNDPCAENLSNQKRARNRYILKTSDESHTIHEAVKTAREQINQRVGIFGRSKKAMPWFYNSDLNKLYKYPGHRNTSDDISNRKNVLQDQKYIQLGDKLILKPDFTTRVVSDTLPLGWYMATDQEMGVMKYGRNPIGYDRNLNVNYNQHKSQNDEVKKKEFALARTNRTVLCDIKRATCEHTQLESDNSRIAENAQVRTCGLVGSRPEVLNKENTEYDQDVINSIVIATKKNVIGTDKDKLRGYVIGSERKTREGIVTSVRKTCKKFHTGGNPELSIIKVVSPEYKTLNYSAPEVRELSVKQNTIVAPSRDITREQGVGKCAKKVLRDRDSYSGDVKMFEYDSGKTRVGHMEKVVHTRRLMERGDRITPDAITAHRR</sequence>
<dbReference type="AlphaFoldDB" id="A0A6C0BBP3"/>
<name>A0A6C0BBP3_9ZZZZ</name>
<organism evidence="2">
    <name type="scientific">viral metagenome</name>
    <dbReference type="NCBI Taxonomy" id="1070528"/>
    <lineage>
        <taxon>unclassified sequences</taxon>
        <taxon>metagenomes</taxon>
        <taxon>organismal metagenomes</taxon>
    </lineage>
</organism>